<dbReference type="Proteomes" id="UP001367676">
    <property type="component" value="Unassembled WGS sequence"/>
</dbReference>
<keyword evidence="2" id="KW-1185">Reference proteome</keyword>
<dbReference type="AlphaFoldDB" id="A0AAN9TGK5"/>
<comment type="caution">
    <text evidence="1">The sequence shown here is derived from an EMBL/GenBank/DDBJ whole genome shotgun (WGS) entry which is preliminary data.</text>
</comment>
<gene>
    <name evidence="1" type="ORF">V9T40_002656</name>
</gene>
<sequence>MPHGATGSISDDDATLEKYIAQAHVLEAVEIFEFILLVREKLEFSEQMLSDDFSDAKYESRILGLYSDEAEPTVVRELNHRYWMWIYILNFGD</sequence>
<reference evidence="1 2" key="1">
    <citation type="submission" date="2024-03" db="EMBL/GenBank/DDBJ databases">
        <title>Adaptation during the transition from Ophiocordyceps entomopathogen to insect associate is accompanied by gene loss and intensified selection.</title>
        <authorList>
            <person name="Ward C.M."/>
            <person name="Onetto C.A."/>
            <person name="Borneman A.R."/>
        </authorList>
    </citation>
    <scope>NUCLEOTIDE SEQUENCE [LARGE SCALE GENOMIC DNA]</scope>
    <source>
        <strain evidence="1">AWRI1</strain>
        <tissue evidence="1">Single Adult Female</tissue>
    </source>
</reference>
<protein>
    <submittedName>
        <fullName evidence="1">Uncharacterized protein</fullName>
    </submittedName>
</protein>
<evidence type="ECO:0000313" key="2">
    <source>
        <dbReference type="Proteomes" id="UP001367676"/>
    </source>
</evidence>
<evidence type="ECO:0000313" key="1">
    <source>
        <dbReference type="EMBL" id="KAK7591043.1"/>
    </source>
</evidence>
<name>A0AAN9TGK5_9HEMI</name>
<organism evidence="1 2">
    <name type="scientific">Parthenolecanium corni</name>
    <dbReference type="NCBI Taxonomy" id="536013"/>
    <lineage>
        <taxon>Eukaryota</taxon>
        <taxon>Metazoa</taxon>
        <taxon>Ecdysozoa</taxon>
        <taxon>Arthropoda</taxon>
        <taxon>Hexapoda</taxon>
        <taxon>Insecta</taxon>
        <taxon>Pterygota</taxon>
        <taxon>Neoptera</taxon>
        <taxon>Paraneoptera</taxon>
        <taxon>Hemiptera</taxon>
        <taxon>Sternorrhyncha</taxon>
        <taxon>Coccoidea</taxon>
        <taxon>Coccidae</taxon>
        <taxon>Parthenolecanium</taxon>
    </lineage>
</organism>
<accession>A0AAN9TGK5</accession>
<dbReference type="EMBL" id="JBBCAQ010000022">
    <property type="protein sequence ID" value="KAK7591043.1"/>
    <property type="molecule type" value="Genomic_DNA"/>
</dbReference>
<proteinExistence type="predicted"/>